<organism evidence="1">
    <name type="scientific">uncultured Caudovirales phage</name>
    <dbReference type="NCBI Taxonomy" id="2100421"/>
    <lineage>
        <taxon>Viruses</taxon>
        <taxon>Duplodnaviria</taxon>
        <taxon>Heunggongvirae</taxon>
        <taxon>Uroviricota</taxon>
        <taxon>Caudoviricetes</taxon>
        <taxon>Peduoviridae</taxon>
        <taxon>Maltschvirus</taxon>
        <taxon>Maltschvirus maltsch</taxon>
    </lineage>
</organism>
<reference evidence="1" key="1">
    <citation type="submission" date="2020-04" db="EMBL/GenBank/DDBJ databases">
        <authorList>
            <person name="Chiriac C."/>
            <person name="Salcher M."/>
            <person name="Ghai R."/>
            <person name="Kavagutti S V."/>
        </authorList>
    </citation>
    <scope>NUCLEOTIDE SEQUENCE</scope>
</reference>
<evidence type="ECO:0000313" key="1">
    <source>
        <dbReference type="EMBL" id="CAB4149782.1"/>
    </source>
</evidence>
<dbReference type="EMBL" id="LR796527">
    <property type="protein sequence ID" value="CAB4149782.1"/>
    <property type="molecule type" value="Genomic_DNA"/>
</dbReference>
<proteinExistence type="predicted"/>
<gene>
    <name evidence="1" type="ORF">UFOVP558_31</name>
</gene>
<name>A0A6J5MTP2_9CAUD</name>
<sequence>MDPIEFKKWMDESTLEELVKSCIWQSVMEGTAHCGWTDRAREGLVESVNDSVIWALRQKLPK</sequence>
<accession>A0A6J5MTP2</accession>
<protein>
    <submittedName>
        <fullName evidence="1">Uncharacterized protein</fullName>
    </submittedName>
</protein>